<dbReference type="PANTHER" id="PTHR45661:SF3">
    <property type="entry name" value="IG-LIKE DOMAIN-CONTAINING PROTEIN"/>
    <property type="match status" value="1"/>
</dbReference>
<name>A0A1T4VL55_9FIRM</name>
<dbReference type="PANTHER" id="PTHR45661">
    <property type="entry name" value="SURFACE ANTIGEN"/>
    <property type="match status" value="1"/>
</dbReference>
<feature type="signal peptide" evidence="1">
    <location>
        <begin position="1"/>
        <end position="27"/>
    </location>
</feature>
<organism evidence="2 3">
    <name type="scientific">Eubacterium uniforme</name>
    <dbReference type="NCBI Taxonomy" id="39495"/>
    <lineage>
        <taxon>Bacteria</taxon>
        <taxon>Bacillati</taxon>
        <taxon>Bacillota</taxon>
        <taxon>Clostridia</taxon>
        <taxon>Eubacteriales</taxon>
        <taxon>Eubacteriaceae</taxon>
        <taxon>Eubacterium</taxon>
    </lineage>
</organism>
<keyword evidence="1" id="KW-0732">Signal</keyword>
<gene>
    <name evidence="2" type="ORF">SAMN02745111_01158</name>
</gene>
<feature type="chain" id="PRO_5012097553" evidence="1">
    <location>
        <begin position="28"/>
        <end position="586"/>
    </location>
</feature>
<accession>A0A1T4VL55</accession>
<dbReference type="Gene3D" id="3.80.10.10">
    <property type="entry name" value="Ribonuclease Inhibitor"/>
    <property type="match status" value="1"/>
</dbReference>
<evidence type="ECO:0000256" key="1">
    <source>
        <dbReference type="SAM" id="SignalP"/>
    </source>
</evidence>
<keyword evidence="3" id="KW-1185">Reference proteome</keyword>
<dbReference type="Proteomes" id="UP000190814">
    <property type="component" value="Unassembled WGS sequence"/>
</dbReference>
<dbReference type="InterPro" id="IPR053139">
    <property type="entry name" value="Surface_bspA-like"/>
</dbReference>
<proteinExistence type="predicted"/>
<evidence type="ECO:0000313" key="2">
    <source>
        <dbReference type="EMBL" id="SKA65659.1"/>
    </source>
</evidence>
<protein>
    <submittedName>
        <fullName evidence="2">Leucine rich repeat-containing protein</fullName>
    </submittedName>
</protein>
<dbReference type="RefSeq" id="WP_242942998.1">
    <property type="nucleotide sequence ID" value="NZ_FUXZ01000006.1"/>
</dbReference>
<reference evidence="2 3" key="1">
    <citation type="submission" date="2017-02" db="EMBL/GenBank/DDBJ databases">
        <authorList>
            <person name="Peterson S.W."/>
        </authorList>
    </citation>
    <scope>NUCLEOTIDE SEQUENCE [LARGE SCALE GENOMIC DNA]</scope>
    <source>
        <strain evidence="2 3">ATCC 35992</strain>
    </source>
</reference>
<dbReference type="EMBL" id="FUXZ01000006">
    <property type="protein sequence ID" value="SKA65659.1"/>
    <property type="molecule type" value="Genomic_DNA"/>
</dbReference>
<dbReference type="InterPro" id="IPR026906">
    <property type="entry name" value="LRR_5"/>
</dbReference>
<dbReference type="InterPro" id="IPR032675">
    <property type="entry name" value="LRR_dom_sf"/>
</dbReference>
<sequence length="586" mass="64770">MKKIKNLLFVLLMVAGAFLFMNKNVNAEEFNPKVIGTLTKAGDSVKVSNANGYKNEKYIKYISSTDDLMYVYTDAKANAPVVYVYDKNGNWIQTYDDNGKLVDPANTGNKENVEFFVKLKKGEVYYFSTFISSTTKCCDYNVKLTKATKKPNFYVMVYNNKIGYKFISEVDLSKNGLTYDKDNFVLTMNNANIPYEICVYTLDSDILSDGLFEVKVLGNNTVTVDAKSLFYSNIPVVFTGNGKLTFKTETENYVSNHVIGTDNYYLADESMPDLASCRIEGPTIESSVNTKERAFEFNDVFTMNSGKIDYSGVANGVISASIVNMNGGTISISMKGFAEVDKLNYNFAIYGDKYVGINDGTIIVKYFETEVKAGNISARNVIETENKICINGGNIYVIIPDTLKNVLKVNLAGAYKYADSKYVTVKISDKANIQIGNEVPKAGETIEGKNYIYKITKAGSKNGKVGEVTVTGLNKKSLKNVKIATKITVNGVTYKVTSISAKAFKGNKKIASVVIGKNVKSIGANAFANCKNLKKVTINSKVLKKVGKNAFYRKSGKKLTIKVPKAKKNVYKKLLKKAKTNKYVVK</sequence>
<dbReference type="AlphaFoldDB" id="A0A1T4VL55"/>
<dbReference type="STRING" id="39495.SAMN02745111_01158"/>
<evidence type="ECO:0000313" key="3">
    <source>
        <dbReference type="Proteomes" id="UP000190814"/>
    </source>
</evidence>
<dbReference type="Pfam" id="PF13306">
    <property type="entry name" value="LRR_5"/>
    <property type="match status" value="1"/>
</dbReference>